<name>A0A6M4H212_9PROT</name>
<dbReference type="Proteomes" id="UP000503096">
    <property type="component" value="Chromosome"/>
</dbReference>
<evidence type="ECO:0000313" key="2">
    <source>
        <dbReference type="Proteomes" id="UP000503096"/>
    </source>
</evidence>
<organism evidence="1 2">
    <name type="scientific">Usitatibacter palustris</name>
    <dbReference type="NCBI Taxonomy" id="2732487"/>
    <lineage>
        <taxon>Bacteria</taxon>
        <taxon>Pseudomonadati</taxon>
        <taxon>Pseudomonadota</taxon>
        <taxon>Betaproteobacteria</taxon>
        <taxon>Nitrosomonadales</taxon>
        <taxon>Usitatibacteraceae</taxon>
        <taxon>Usitatibacter</taxon>
    </lineage>
</organism>
<dbReference type="EMBL" id="CP053073">
    <property type="protein sequence ID" value="QJR13500.1"/>
    <property type="molecule type" value="Genomic_DNA"/>
</dbReference>
<dbReference type="KEGG" id="upl:DSM104440_00284"/>
<evidence type="ECO:0000313" key="1">
    <source>
        <dbReference type="EMBL" id="QJR13500.1"/>
    </source>
</evidence>
<dbReference type="AlphaFoldDB" id="A0A6M4H212"/>
<protein>
    <submittedName>
        <fullName evidence="1">Uncharacterized protein</fullName>
    </submittedName>
</protein>
<gene>
    <name evidence="1" type="ORF">DSM104440_00284</name>
</gene>
<proteinExistence type="predicted"/>
<dbReference type="InParanoid" id="A0A6M4H212"/>
<sequence>MIKGWPERILEAQEQLNYTLADGTLVARVPYGDESGDWGANDHPCGDCRVVKGQLHVIGCDVERCRLCAGQVLSCDCPYDEEE</sequence>
<accession>A0A6M4H212</accession>
<keyword evidence="2" id="KW-1185">Reference proteome</keyword>
<reference evidence="1 2" key="1">
    <citation type="submission" date="2020-04" db="EMBL/GenBank/DDBJ databases">
        <title>Usitatibacter rugosus gen. nov., sp. nov. and Usitatibacter palustris sp. nov., novel members of Usitatibacteraceae fam. nov. within the order Nitrosomonadales isolated from soil.</title>
        <authorList>
            <person name="Huber K.J."/>
            <person name="Neumann-Schaal M."/>
            <person name="Geppert A."/>
            <person name="Luckner M."/>
            <person name="Wanner G."/>
            <person name="Overmann J."/>
        </authorList>
    </citation>
    <scope>NUCLEOTIDE SEQUENCE [LARGE SCALE GENOMIC DNA]</scope>
    <source>
        <strain evidence="1 2">Swamp67</strain>
    </source>
</reference>
<dbReference type="RefSeq" id="WP_171160113.1">
    <property type="nucleotide sequence ID" value="NZ_CP053073.1"/>
</dbReference>